<evidence type="ECO:0000256" key="2">
    <source>
        <dbReference type="ARBA" id="ARBA00009347"/>
    </source>
</evidence>
<feature type="domain" description="Acyl-CoA dehydrogenase/oxidase N-terminal" evidence="11">
    <location>
        <begin position="8"/>
        <end position="127"/>
    </location>
</feature>
<dbReference type="Gene3D" id="1.20.140.10">
    <property type="entry name" value="Butyryl-CoA Dehydrogenase, subunit A, domain 3"/>
    <property type="match status" value="1"/>
</dbReference>
<comment type="catalytic activity">
    <reaction evidence="7">
        <text>a 2,3-saturated acyl-CoA + A = a 2,3-dehydroacyl-CoA + AH2</text>
        <dbReference type="Rhea" id="RHEA:48608"/>
        <dbReference type="ChEBI" id="CHEBI:13193"/>
        <dbReference type="ChEBI" id="CHEBI:17499"/>
        <dbReference type="ChEBI" id="CHEBI:60015"/>
        <dbReference type="ChEBI" id="CHEBI:65111"/>
    </reaction>
</comment>
<dbReference type="GO" id="GO:0033539">
    <property type="term" value="P:fatty acid beta-oxidation using acyl-CoA dehydrogenase"/>
    <property type="evidence" value="ECO:0007669"/>
    <property type="project" value="TreeGrafter"/>
</dbReference>
<comment type="caution">
    <text evidence="12">The sequence shown here is derived from an EMBL/GenBank/DDBJ whole genome shotgun (WGS) entry which is preliminary data.</text>
</comment>
<evidence type="ECO:0000256" key="8">
    <source>
        <dbReference type="RuleBase" id="RU362125"/>
    </source>
</evidence>
<proteinExistence type="inferred from homology"/>
<dbReference type="Gene3D" id="1.10.540.10">
    <property type="entry name" value="Acyl-CoA dehydrogenase/oxidase, N-terminal domain"/>
    <property type="match status" value="1"/>
</dbReference>
<dbReference type="GO" id="GO:0003995">
    <property type="term" value="F:acyl-CoA dehydrogenase activity"/>
    <property type="evidence" value="ECO:0007669"/>
    <property type="project" value="TreeGrafter"/>
</dbReference>
<evidence type="ECO:0000256" key="7">
    <source>
        <dbReference type="ARBA" id="ARBA00052546"/>
    </source>
</evidence>
<evidence type="ECO:0000256" key="5">
    <source>
        <dbReference type="ARBA" id="ARBA00022827"/>
    </source>
</evidence>
<reference evidence="12 13" key="1">
    <citation type="submission" date="2018-11" db="EMBL/GenBank/DDBJ databases">
        <title>Microbial catabolism of amino acid.</title>
        <authorList>
            <person name="Hibi M."/>
            <person name="Ogawa J."/>
        </authorList>
    </citation>
    <scope>NUCLEOTIDE SEQUENCE [LARGE SCALE GENOMIC DNA]</scope>
    <source>
        <strain evidence="12 13">C31-06</strain>
    </source>
</reference>
<evidence type="ECO:0000259" key="10">
    <source>
        <dbReference type="Pfam" id="PF02770"/>
    </source>
</evidence>
<dbReference type="GO" id="GO:0005737">
    <property type="term" value="C:cytoplasm"/>
    <property type="evidence" value="ECO:0007669"/>
    <property type="project" value="TreeGrafter"/>
</dbReference>
<evidence type="ECO:0000256" key="6">
    <source>
        <dbReference type="ARBA" id="ARBA00023002"/>
    </source>
</evidence>
<dbReference type="SUPFAM" id="SSF47203">
    <property type="entry name" value="Acyl-CoA dehydrogenase C-terminal domain-like"/>
    <property type="match status" value="1"/>
</dbReference>
<keyword evidence="13" id="KW-1185">Reference proteome</keyword>
<sequence>MEFAYSPKVQELQAVAMKFLNEEVIPAEARYQQEKQEIPQWDTPPVIDDLKKLAQERGLWNLFLPAGEQGLTNLEYAPVAEITGRSPWMMPEALNCSAPDTGNMELLHHFATDAVRDRWLPPLLRGEIRSVYGMTEPDVASSDARNISTRIDVDGDEFVINGRKWWSSGAMSPRCKVAIVMGKSNPEGGPHQQQSMVVVPLDTPGITILRSTSVFGYADSGHGGHAEVVYDNVRIPRENLLGELHGGFAMAQARLGPGRIHHAMRLIGMAERAFDLMCERSLSRFPFGKSIAEQGVFQDWIAEARIRIEQVRLLVLKTAWLMDTVGNKGAMTEISAIKVAAPAMATWVIDHAIQAHGGMGVSQDTPLAEMYEQARMLRIADGPDEVHKMSLARRELKRYRLTV</sequence>
<dbReference type="InterPro" id="IPR006091">
    <property type="entry name" value="Acyl-CoA_Oxase/DH_mid-dom"/>
</dbReference>
<dbReference type="PANTHER" id="PTHR48083:SF13">
    <property type="entry name" value="ACYL-COA DEHYDROGENASE FAMILY MEMBER 11"/>
    <property type="match status" value="1"/>
</dbReference>
<dbReference type="GO" id="GO:0050660">
    <property type="term" value="F:flavin adenine dinucleotide binding"/>
    <property type="evidence" value="ECO:0007669"/>
    <property type="project" value="InterPro"/>
</dbReference>
<evidence type="ECO:0000256" key="1">
    <source>
        <dbReference type="ARBA" id="ARBA00001974"/>
    </source>
</evidence>
<evidence type="ECO:0000313" key="12">
    <source>
        <dbReference type="EMBL" id="GCE38880.1"/>
    </source>
</evidence>
<dbReference type="RefSeq" id="WP_124391364.1">
    <property type="nucleotide sequence ID" value="NZ_BHYM01000022.1"/>
</dbReference>
<dbReference type="FunFam" id="2.40.110.10:FF:000002">
    <property type="entry name" value="Acyl-CoA dehydrogenase fadE12"/>
    <property type="match status" value="1"/>
</dbReference>
<dbReference type="Pfam" id="PF00441">
    <property type="entry name" value="Acyl-CoA_dh_1"/>
    <property type="match status" value="1"/>
</dbReference>
<dbReference type="InterPro" id="IPR009075">
    <property type="entry name" value="AcylCo_DH/oxidase_C"/>
</dbReference>
<accession>A0A402C5H9</accession>
<dbReference type="AlphaFoldDB" id="A0A402C5H9"/>
<evidence type="ECO:0000259" key="9">
    <source>
        <dbReference type="Pfam" id="PF00441"/>
    </source>
</evidence>
<comment type="similarity">
    <text evidence="2 8">Belongs to the acyl-CoA dehydrogenase family.</text>
</comment>
<keyword evidence="4 8" id="KW-0285">Flavoprotein</keyword>
<protein>
    <submittedName>
        <fullName evidence="12">Butyryl-CoA dehydrogenase</fullName>
    </submittedName>
</protein>
<dbReference type="InterPro" id="IPR046373">
    <property type="entry name" value="Acyl-CoA_Oxase/DH_mid-dom_sf"/>
</dbReference>
<organism evidence="12 13">
    <name type="scientific">Rhodococcus wratislaviensis</name>
    <name type="common">Tsukamurella wratislaviensis</name>
    <dbReference type="NCBI Taxonomy" id="44752"/>
    <lineage>
        <taxon>Bacteria</taxon>
        <taxon>Bacillati</taxon>
        <taxon>Actinomycetota</taxon>
        <taxon>Actinomycetes</taxon>
        <taxon>Mycobacteriales</taxon>
        <taxon>Nocardiaceae</taxon>
        <taxon>Rhodococcus</taxon>
    </lineage>
</organism>
<dbReference type="InterPro" id="IPR013786">
    <property type="entry name" value="AcylCoA_DH/ox_N"/>
</dbReference>
<dbReference type="InterPro" id="IPR036250">
    <property type="entry name" value="AcylCo_DH-like_C"/>
</dbReference>
<keyword evidence="6 8" id="KW-0560">Oxidoreductase</keyword>
<comment type="cofactor">
    <cofactor evidence="1 8">
        <name>FAD</name>
        <dbReference type="ChEBI" id="CHEBI:57692"/>
    </cofactor>
</comment>
<feature type="domain" description="Acyl-CoA dehydrogenase/oxidase C-terminal" evidence="9">
    <location>
        <begin position="246"/>
        <end position="394"/>
    </location>
</feature>
<dbReference type="PANTHER" id="PTHR48083">
    <property type="entry name" value="MEDIUM-CHAIN SPECIFIC ACYL-COA DEHYDROGENASE, MITOCHONDRIAL-RELATED"/>
    <property type="match status" value="1"/>
</dbReference>
<evidence type="ECO:0000256" key="3">
    <source>
        <dbReference type="ARBA" id="ARBA00011738"/>
    </source>
</evidence>
<name>A0A402C5H9_RHOWR</name>
<dbReference type="Pfam" id="PF02771">
    <property type="entry name" value="Acyl-CoA_dh_N"/>
    <property type="match status" value="1"/>
</dbReference>
<evidence type="ECO:0000259" key="11">
    <source>
        <dbReference type="Pfam" id="PF02771"/>
    </source>
</evidence>
<evidence type="ECO:0000313" key="13">
    <source>
        <dbReference type="Proteomes" id="UP000287519"/>
    </source>
</evidence>
<dbReference type="InterPro" id="IPR037069">
    <property type="entry name" value="AcylCoA_DH/ox_N_sf"/>
</dbReference>
<dbReference type="EMBL" id="BHYM01000022">
    <property type="protein sequence ID" value="GCE38880.1"/>
    <property type="molecule type" value="Genomic_DNA"/>
</dbReference>
<gene>
    <name evidence="12" type="ORF">Rhow_002404</name>
</gene>
<dbReference type="Gene3D" id="2.40.110.10">
    <property type="entry name" value="Butyryl-CoA Dehydrogenase, subunit A, domain 2"/>
    <property type="match status" value="1"/>
</dbReference>
<dbReference type="InterPro" id="IPR050741">
    <property type="entry name" value="Acyl-CoA_dehydrogenase"/>
</dbReference>
<feature type="domain" description="Acyl-CoA oxidase/dehydrogenase middle" evidence="10">
    <location>
        <begin position="132"/>
        <end position="233"/>
    </location>
</feature>
<keyword evidence="5 8" id="KW-0274">FAD</keyword>
<evidence type="ECO:0000256" key="4">
    <source>
        <dbReference type="ARBA" id="ARBA00022630"/>
    </source>
</evidence>
<dbReference type="SUPFAM" id="SSF56645">
    <property type="entry name" value="Acyl-CoA dehydrogenase NM domain-like"/>
    <property type="match status" value="1"/>
</dbReference>
<dbReference type="InterPro" id="IPR009100">
    <property type="entry name" value="AcylCoA_DH/oxidase_NM_dom_sf"/>
</dbReference>
<comment type="subunit">
    <text evidence="3">Homodimer.</text>
</comment>
<dbReference type="Proteomes" id="UP000287519">
    <property type="component" value="Unassembled WGS sequence"/>
</dbReference>
<dbReference type="Pfam" id="PF02770">
    <property type="entry name" value="Acyl-CoA_dh_M"/>
    <property type="match status" value="1"/>
</dbReference>
<dbReference type="OrthoDB" id="8876745at2"/>